<feature type="region of interest" description="Disordered" evidence="7">
    <location>
        <begin position="595"/>
        <end position="680"/>
    </location>
</feature>
<dbReference type="Pfam" id="PF02839">
    <property type="entry name" value="CBM_5_12"/>
    <property type="match status" value="2"/>
</dbReference>
<dbReference type="Gene3D" id="2.10.10.20">
    <property type="entry name" value="Carbohydrate-binding module superfamily 5/12"/>
    <property type="match status" value="2"/>
</dbReference>
<dbReference type="RefSeq" id="WP_052741526.1">
    <property type="nucleotide sequence ID" value="NZ_LN831776.1"/>
</dbReference>
<dbReference type="Pfam" id="PF06483">
    <property type="entry name" value="ChiC"/>
    <property type="match status" value="1"/>
</dbReference>
<dbReference type="PATRIC" id="fig|1073571.4.peg.5915"/>
<dbReference type="EMBL" id="LN831776">
    <property type="protein sequence ID" value="CQR57905.1"/>
    <property type="molecule type" value="Genomic_DNA"/>
</dbReference>
<dbReference type="SMART" id="SM00636">
    <property type="entry name" value="Glyco_18"/>
    <property type="match status" value="1"/>
</dbReference>
<evidence type="ECO:0000256" key="1">
    <source>
        <dbReference type="ARBA" id="ARBA00022801"/>
    </source>
</evidence>
<dbReference type="Gene3D" id="3.20.20.80">
    <property type="entry name" value="Glycosidases"/>
    <property type="match status" value="1"/>
</dbReference>
<dbReference type="InterPro" id="IPR001223">
    <property type="entry name" value="Glyco_hydro18_cat"/>
</dbReference>
<dbReference type="InterPro" id="IPR003610">
    <property type="entry name" value="CBM5/12"/>
</dbReference>
<dbReference type="PROSITE" id="PS51910">
    <property type="entry name" value="GH18_2"/>
    <property type="match status" value="1"/>
</dbReference>
<dbReference type="PANTHER" id="PTHR11177">
    <property type="entry name" value="CHITINASE"/>
    <property type="match status" value="1"/>
</dbReference>
<evidence type="ECO:0000256" key="6">
    <source>
        <dbReference type="RuleBase" id="RU000489"/>
    </source>
</evidence>
<dbReference type="InterPro" id="IPR001579">
    <property type="entry name" value="Glyco_hydro_18_chit_AS"/>
</dbReference>
<dbReference type="AlphaFoldDB" id="A0A0E4CYW0"/>
<dbReference type="SUPFAM" id="SSF51055">
    <property type="entry name" value="Carbohydrate binding domain"/>
    <property type="match status" value="2"/>
</dbReference>
<dbReference type="InterPro" id="IPR036573">
    <property type="entry name" value="CBM_sf_5/12"/>
</dbReference>
<dbReference type="InterPro" id="IPR011583">
    <property type="entry name" value="Chitinase_II/V-like_cat"/>
</dbReference>
<proteinExistence type="predicted"/>
<dbReference type="GO" id="GO:0004553">
    <property type="term" value="F:hydrolase activity, hydrolyzing O-glycosyl compounds"/>
    <property type="evidence" value="ECO:0007669"/>
    <property type="project" value="InterPro"/>
</dbReference>
<name>A0A0E4CYW0_9BACL</name>
<evidence type="ECO:0000256" key="5">
    <source>
        <dbReference type="ARBA" id="ARBA00023326"/>
    </source>
</evidence>
<keyword evidence="2" id="KW-0146">Chitin degradation</keyword>
<feature type="domain" description="GH18" evidence="8">
    <location>
        <begin position="57"/>
        <end position="465"/>
    </location>
</feature>
<dbReference type="InterPro" id="IPR008965">
    <property type="entry name" value="CBM2/CBM3_carb-bd_dom_sf"/>
</dbReference>
<dbReference type="PANTHER" id="PTHR11177:SF308">
    <property type="entry name" value="CHITINASE A"/>
    <property type="match status" value="1"/>
</dbReference>
<dbReference type="GO" id="GO:0006032">
    <property type="term" value="P:chitin catabolic process"/>
    <property type="evidence" value="ECO:0007669"/>
    <property type="project" value="UniProtKB-KW"/>
</dbReference>
<dbReference type="GO" id="GO:0008061">
    <property type="term" value="F:chitin binding"/>
    <property type="evidence" value="ECO:0007669"/>
    <property type="project" value="InterPro"/>
</dbReference>
<dbReference type="GO" id="GO:0005576">
    <property type="term" value="C:extracellular region"/>
    <property type="evidence" value="ECO:0007669"/>
    <property type="project" value="InterPro"/>
</dbReference>
<keyword evidence="5" id="KW-0624">Polysaccharide degradation</keyword>
<organism evidence="9 10">
    <name type="scientific">Paenibacillus riograndensis SBR5</name>
    <dbReference type="NCBI Taxonomy" id="1073571"/>
    <lineage>
        <taxon>Bacteria</taxon>
        <taxon>Bacillati</taxon>
        <taxon>Bacillota</taxon>
        <taxon>Bacilli</taxon>
        <taxon>Bacillales</taxon>
        <taxon>Paenibacillaceae</taxon>
        <taxon>Paenibacillus</taxon>
        <taxon>Paenibacillus sonchi group</taxon>
    </lineage>
</organism>
<dbReference type="InterPro" id="IPR017853">
    <property type="entry name" value="GH"/>
</dbReference>
<keyword evidence="1 6" id="KW-0378">Hydrolase</keyword>
<dbReference type="CDD" id="cd12214">
    <property type="entry name" value="ChiA1_BD"/>
    <property type="match status" value="1"/>
</dbReference>
<evidence type="ECO:0000256" key="4">
    <source>
        <dbReference type="ARBA" id="ARBA00023295"/>
    </source>
</evidence>
<reference evidence="10" key="1">
    <citation type="submission" date="2015-03" db="EMBL/GenBank/DDBJ databases">
        <authorList>
            <person name="Wibberg D."/>
        </authorList>
    </citation>
    <scope>NUCLEOTIDE SEQUENCE [LARGE SCALE GENOMIC DNA]</scope>
</reference>
<dbReference type="Gene3D" id="3.10.50.10">
    <property type="match status" value="1"/>
</dbReference>
<dbReference type="CDD" id="cd06548">
    <property type="entry name" value="GH18_chitinase"/>
    <property type="match status" value="1"/>
</dbReference>
<dbReference type="Pfam" id="PF00704">
    <property type="entry name" value="Glyco_hydro_18"/>
    <property type="match status" value="1"/>
</dbReference>
<dbReference type="InterPro" id="IPR050314">
    <property type="entry name" value="Glycosyl_Hydrlase_18"/>
</dbReference>
<dbReference type="SUPFAM" id="SSF49384">
    <property type="entry name" value="Carbohydrate-binding domain"/>
    <property type="match status" value="1"/>
</dbReference>
<protein>
    <submittedName>
        <fullName evidence="9">Putative membrane protein</fullName>
    </submittedName>
</protein>
<dbReference type="InterPro" id="IPR012291">
    <property type="entry name" value="CBM2_carb-bd_dom_sf"/>
</dbReference>
<accession>A0A0E4CYW0</accession>
<evidence type="ECO:0000313" key="9">
    <source>
        <dbReference type="EMBL" id="CQR57905.1"/>
    </source>
</evidence>
<dbReference type="InterPro" id="IPR009470">
    <property type="entry name" value="Chi_C"/>
</dbReference>
<dbReference type="PROSITE" id="PS01095">
    <property type="entry name" value="GH18_1"/>
    <property type="match status" value="1"/>
</dbReference>
<evidence type="ECO:0000259" key="8">
    <source>
        <dbReference type="PROSITE" id="PS51910"/>
    </source>
</evidence>
<gene>
    <name evidence="9" type="ORF">PRIO_5518</name>
</gene>
<dbReference type="CDD" id="cd12215">
    <property type="entry name" value="ChiC_BD"/>
    <property type="match status" value="1"/>
</dbReference>
<dbReference type="HOGENOM" id="CLU_002833_13_0_9"/>
<evidence type="ECO:0000256" key="3">
    <source>
        <dbReference type="ARBA" id="ARBA00023277"/>
    </source>
</evidence>
<dbReference type="SMART" id="SM00495">
    <property type="entry name" value="ChtBD3"/>
    <property type="match status" value="2"/>
</dbReference>
<sequence length="817" mass="87712">MKRLKSRRVTLPSLLAVLMGLTLLLPFYPGPGSSARLVAVAAGAAAEAPPPAADHPRKIVAYFPEWGDQENKGFYTVSKIPWSKITHINYAFAKVNAQNKIDFMDRTAAIEKDYSGQLTDVPFKGHFNQLIKYKRLYPDVRTLISVGGWAASGGFYNMANSAAGRETFANSVVDFLRTYQFNGVDIDWEYPSGTALSGNPIDSSMAEPLRAVNYDNYVLLMKKLREKLDLAGAQDNQKYDLTIAATASSWVLGGMKLGEANSYLDWANLMTYDFHGAWNGYVGPQSALYPDSRDTETAALGTPVLNTDWAVRYYLGTLPPEKIVIGVPYYSRGWKNVSGGINNTGLYGTAPTTGGGADGIYGIWNDPAPEKPSGANPVWHILNLLKDPANQRFFDPVTKTPYLYNADKKVFLTYEDKESLGYKLNYIKEKGLGGMMLWELTGDYSQQADGTYTYGSSLTDYAYEQLKTAGQPGGPVKPVLPSPKNFSISFGGTYDHPNYTYSLKITNNTGAEIPGGWKLEFDLPTTTALTSAWGAGAVEQISTAWDFNRYRLTGTASQAIANGATLELQGMMKLNFSGGPQRFILNGSSSQKEYDKLYGGVTPTPTPSATATATAKPTPTPTATVKPTATPTPTPTATVKPTATPTATVKPTATPTPTPTATVKPTPTPTSTVTPTATPGQCSAEAWSATAVYTKGQQASYEGVLYEAQWWTQGERPDLSGAFGAWKAIGSCGNTTPTPTPTATVKPTSTPVQTATPVPTATVNPSATPGASAWAAGVAYTTGDKVSYSGKTYICLQSHTSLEGWEPAVTPALWQLD</sequence>
<dbReference type="KEGG" id="pri:PRIO_5518"/>
<dbReference type="SUPFAM" id="SSF54556">
    <property type="entry name" value="Chitinase insertion domain"/>
    <property type="match status" value="1"/>
</dbReference>
<dbReference type="Gene3D" id="2.60.40.290">
    <property type="match status" value="1"/>
</dbReference>
<dbReference type="GO" id="GO:0030247">
    <property type="term" value="F:polysaccharide binding"/>
    <property type="evidence" value="ECO:0007669"/>
    <property type="project" value="InterPro"/>
</dbReference>
<feature type="compositionally biased region" description="Low complexity" evidence="7">
    <location>
        <begin position="607"/>
        <end position="679"/>
    </location>
</feature>
<evidence type="ECO:0000313" key="10">
    <source>
        <dbReference type="Proteomes" id="UP000033163"/>
    </source>
</evidence>
<keyword evidence="3" id="KW-0119">Carbohydrate metabolism</keyword>
<dbReference type="GO" id="GO:0000272">
    <property type="term" value="P:polysaccharide catabolic process"/>
    <property type="evidence" value="ECO:0007669"/>
    <property type="project" value="UniProtKB-KW"/>
</dbReference>
<evidence type="ECO:0000256" key="7">
    <source>
        <dbReference type="SAM" id="MobiDB-lite"/>
    </source>
</evidence>
<keyword evidence="4 6" id="KW-0326">Glycosidase</keyword>
<feature type="region of interest" description="Disordered" evidence="7">
    <location>
        <begin position="740"/>
        <end position="768"/>
    </location>
</feature>
<dbReference type="Proteomes" id="UP000033163">
    <property type="component" value="Chromosome I"/>
</dbReference>
<dbReference type="InterPro" id="IPR029070">
    <property type="entry name" value="Chitinase_insertion_sf"/>
</dbReference>
<dbReference type="SUPFAM" id="SSF51445">
    <property type="entry name" value="(Trans)glycosidases"/>
    <property type="match status" value="1"/>
</dbReference>
<dbReference type="STRING" id="483937.AMQ84_18435"/>
<evidence type="ECO:0000256" key="2">
    <source>
        <dbReference type="ARBA" id="ARBA00023024"/>
    </source>
</evidence>